<dbReference type="Proteomes" id="UP001317259">
    <property type="component" value="Unassembled WGS sequence"/>
</dbReference>
<dbReference type="Pfam" id="PF09837">
    <property type="entry name" value="DUF2064"/>
    <property type="match status" value="1"/>
</dbReference>
<sequence>MEERPQIVVLAKRPRPGHVKTRLTPPYSPEEAAALAAAALRDTLDAVAATPAAARLLALDEPGREAPGGGQVSVPDGLEVPDGFEASVPDGFEASVPDGFEVSVPDGFEVIGQRGGGLDERLAWAFADAHARRPLPVLLIGMDTPQVTPALLSDAAAALAGHDAVFGPASDGGFWLLGLRRPDARRLLGVPMSTSGTGAAQLGRLRGLSVAFVPELTDVDDAASAREVAARAPHTRFAAALARADQAASLARADRGVAVGCVDRGVALAGGGAGAGR</sequence>
<dbReference type="PANTHER" id="PTHR36529">
    <property type="entry name" value="SLL1095 PROTEIN"/>
    <property type="match status" value="1"/>
</dbReference>
<accession>A0ABT0G818</accession>
<evidence type="ECO:0000256" key="1">
    <source>
        <dbReference type="SAM" id="MobiDB-lite"/>
    </source>
</evidence>
<reference evidence="2 3" key="1">
    <citation type="submission" date="2022-04" db="EMBL/GenBank/DDBJ databases">
        <title>Genome draft of Actinomadura sp. ATCC 31491.</title>
        <authorList>
            <person name="Shi X."/>
            <person name="Du Y."/>
        </authorList>
    </citation>
    <scope>NUCLEOTIDE SEQUENCE [LARGE SCALE GENOMIC DNA]</scope>
    <source>
        <strain evidence="2 3">ATCC 31491</strain>
    </source>
</reference>
<name>A0ABT0G818_9ACTN</name>
<proteinExistence type="predicted"/>
<organism evidence="2 3">
    <name type="scientific">Actinomadura luzonensis</name>
    <dbReference type="NCBI Taxonomy" id="2805427"/>
    <lineage>
        <taxon>Bacteria</taxon>
        <taxon>Bacillati</taxon>
        <taxon>Actinomycetota</taxon>
        <taxon>Actinomycetes</taxon>
        <taxon>Streptosporangiales</taxon>
        <taxon>Thermomonosporaceae</taxon>
        <taxon>Actinomadura</taxon>
    </lineage>
</organism>
<comment type="caution">
    <text evidence="2">The sequence shown here is derived from an EMBL/GenBank/DDBJ whole genome shotgun (WGS) entry which is preliminary data.</text>
</comment>
<evidence type="ECO:0000313" key="2">
    <source>
        <dbReference type="EMBL" id="MCK2220736.1"/>
    </source>
</evidence>
<dbReference type="RefSeq" id="WP_242381266.1">
    <property type="nucleotide sequence ID" value="NZ_JAKRKC020000002.1"/>
</dbReference>
<dbReference type="PANTHER" id="PTHR36529:SF1">
    <property type="entry name" value="GLYCOSYLTRANSFERASE"/>
    <property type="match status" value="1"/>
</dbReference>
<feature type="region of interest" description="Disordered" evidence="1">
    <location>
        <begin position="60"/>
        <end position="88"/>
    </location>
</feature>
<keyword evidence="3" id="KW-1185">Reference proteome</keyword>
<gene>
    <name evidence="2" type="ORF">MF672_044070</name>
</gene>
<dbReference type="EMBL" id="JAKRKC020000002">
    <property type="protein sequence ID" value="MCK2220736.1"/>
    <property type="molecule type" value="Genomic_DNA"/>
</dbReference>
<dbReference type="InterPro" id="IPR018641">
    <property type="entry name" value="Trfase_1_rSAM/seldom-assoc"/>
</dbReference>
<protein>
    <submittedName>
        <fullName evidence="2">DUF2064 domain-containing protein</fullName>
    </submittedName>
</protein>
<evidence type="ECO:0000313" key="3">
    <source>
        <dbReference type="Proteomes" id="UP001317259"/>
    </source>
</evidence>